<dbReference type="InterPro" id="IPR022742">
    <property type="entry name" value="Hydrolase_4"/>
</dbReference>
<accession>A0ABS6JYD0</accession>
<dbReference type="InterPro" id="IPR029058">
    <property type="entry name" value="AB_hydrolase_fold"/>
</dbReference>
<dbReference type="PANTHER" id="PTHR43798:SF31">
    <property type="entry name" value="AB HYDROLASE SUPERFAMILY PROTEIN YCLE"/>
    <property type="match status" value="1"/>
</dbReference>
<keyword evidence="1 3" id="KW-0378">Hydrolase</keyword>
<proteinExistence type="predicted"/>
<evidence type="ECO:0000256" key="1">
    <source>
        <dbReference type="ARBA" id="ARBA00022801"/>
    </source>
</evidence>
<evidence type="ECO:0000313" key="4">
    <source>
        <dbReference type="Proteomes" id="UP000790580"/>
    </source>
</evidence>
<dbReference type="Proteomes" id="UP000790580">
    <property type="component" value="Unassembled WGS sequence"/>
</dbReference>
<dbReference type="RefSeq" id="WP_088076451.1">
    <property type="nucleotide sequence ID" value="NZ_JAHQCR010000050.1"/>
</dbReference>
<comment type="caution">
    <text evidence="3">The sequence shown here is derived from an EMBL/GenBank/DDBJ whole genome shotgun (WGS) entry which is preliminary data.</text>
</comment>
<evidence type="ECO:0000313" key="3">
    <source>
        <dbReference type="EMBL" id="MBU9722217.1"/>
    </source>
</evidence>
<keyword evidence="4" id="KW-1185">Reference proteome</keyword>
<dbReference type="Pfam" id="PF12146">
    <property type="entry name" value="Hydrolase_4"/>
    <property type="match status" value="1"/>
</dbReference>
<reference evidence="3 4" key="1">
    <citation type="submission" date="2021-06" db="EMBL/GenBank/DDBJ databases">
        <title>Bacillus sp. RD4P76, an endophyte from a halophyte.</title>
        <authorList>
            <person name="Sun J.-Q."/>
        </authorList>
    </citation>
    <scope>NUCLEOTIDE SEQUENCE [LARGE SCALE GENOMIC DNA]</scope>
    <source>
        <strain evidence="3 4">JCM 17098</strain>
    </source>
</reference>
<dbReference type="PIRSF" id="PIRSF017388">
    <property type="entry name" value="Esterase_lipase"/>
    <property type="match status" value="1"/>
</dbReference>
<protein>
    <submittedName>
        <fullName evidence="3">Alpha/beta fold hydrolase</fullName>
    </submittedName>
</protein>
<dbReference type="PANTHER" id="PTHR43798">
    <property type="entry name" value="MONOACYLGLYCEROL LIPASE"/>
    <property type="match status" value="1"/>
</dbReference>
<gene>
    <name evidence="3" type="ORF">KS407_12300</name>
</gene>
<dbReference type="InterPro" id="IPR012354">
    <property type="entry name" value="Esterase_lipase"/>
</dbReference>
<name>A0ABS6JYD0_9BACI</name>
<dbReference type="EMBL" id="JAHQCR010000050">
    <property type="protein sequence ID" value="MBU9722217.1"/>
    <property type="molecule type" value="Genomic_DNA"/>
</dbReference>
<dbReference type="InterPro" id="IPR050266">
    <property type="entry name" value="AB_hydrolase_sf"/>
</dbReference>
<dbReference type="SUPFAM" id="SSF53474">
    <property type="entry name" value="alpha/beta-Hydrolases"/>
    <property type="match status" value="1"/>
</dbReference>
<feature type="domain" description="Serine aminopeptidase S33" evidence="2">
    <location>
        <begin position="4"/>
        <end position="211"/>
    </location>
</feature>
<dbReference type="Gene3D" id="3.40.50.1820">
    <property type="entry name" value="alpha/beta hydrolase"/>
    <property type="match status" value="1"/>
</dbReference>
<dbReference type="GO" id="GO:0016787">
    <property type="term" value="F:hydrolase activity"/>
    <property type="evidence" value="ECO:0007669"/>
    <property type="project" value="UniProtKB-KW"/>
</dbReference>
<sequence length="240" mass="27472">MIGCLVLHGFSGTPDEVEAITSHLEKRHWLVYCPTLPGHGSKDGLKGVTYKHWIYAAEVAAEELLKRCEKVYVIGFSMGGMIASYIASKYPVEKLVLLSTAAFYINPRQLVQDVAGWVLEGLRGELEDDKLYQFYMKKVKETPIIATKEFSIMVRKLRPHLKNVKIPTLIIQGESDGLVPPKKSAEFIYEQIQSKEKRVYYFPKAKHYIWFGEDKEDLLKRIDDFLLTKNKVDIEEGEGN</sequence>
<evidence type="ECO:0000259" key="2">
    <source>
        <dbReference type="Pfam" id="PF12146"/>
    </source>
</evidence>
<organism evidence="3 4">
    <name type="scientific">Evansella alkalicola</name>
    <dbReference type="NCBI Taxonomy" id="745819"/>
    <lineage>
        <taxon>Bacteria</taxon>
        <taxon>Bacillati</taxon>
        <taxon>Bacillota</taxon>
        <taxon>Bacilli</taxon>
        <taxon>Bacillales</taxon>
        <taxon>Bacillaceae</taxon>
        <taxon>Evansella</taxon>
    </lineage>
</organism>